<dbReference type="InterPro" id="IPR023393">
    <property type="entry name" value="START-like_dom_sf"/>
</dbReference>
<comment type="caution">
    <text evidence="3">The sequence shown here is derived from an EMBL/GenBank/DDBJ whole genome shotgun (WGS) entry which is preliminary data.</text>
</comment>
<dbReference type="Proteomes" id="UP001165136">
    <property type="component" value="Unassembled WGS sequence"/>
</dbReference>
<organism evidence="3 4">
    <name type="scientific">Amycolatopsis taiwanensis</name>
    <dbReference type="NCBI Taxonomy" id="342230"/>
    <lineage>
        <taxon>Bacteria</taxon>
        <taxon>Bacillati</taxon>
        <taxon>Actinomycetota</taxon>
        <taxon>Actinomycetes</taxon>
        <taxon>Pseudonocardiales</taxon>
        <taxon>Pseudonocardiaceae</taxon>
        <taxon>Amycolatopsis</taxon>
    </lineage>
</organism>
<reference evidence="3" key="1">
    <citation type="submission" date="2023-03" db="EMBL/GenBank/DDBJ databases">
        <title>Amycolatopsis taiwanensis NBRC 103393.</title>
        <authorList>
            <person name="Ichikawa N."/>
            <person name="Sato H."/>
            <person name="Tonouchi N."/>
        </authorList>
    </citation>
    <scope>NUCLEOTIDE SEQUENCE</scope>
    <source>
        <strain evidence="3">NBRC 103393</strain>
    </source>
</reference>
<dbReference type="EMBL" id="BSTI01000003">
    <property type="protein sequence ID" value="GLY65014.1"/>
    <property type="molecule type" value="Genomic_DNA"/>
</dbReference>
<evidence type="ECO:0000313" key="4">
    <source>
        <dbReference type="Proteomes" id="UP001165136"/>
    </source>
</evidence>
<dbReference type="InterPro" id="IPR013538">
    <property type="entry name" value="ASHA1/2-like_C"/>
</dbReference>
<dbReference type="CDD" id="cd07814">
    <property type="entry name" value="SRPBCC_CalC_Aha1-like"/>
    <property type="match status" value="1"/>
</dbReference>
<evidence type="ECO:0000259" key="2">
    <source>
        <dbReference type="Pfam" id="PF08327"/>
    </source>
</evidence>
<dbReference type="RefSeq" id="WP_285486397.1">
    <property type="nucleotide sequence ID" value="NZ_BSTI01000003.1"/>
</dbReference>
<gene>
    <name evidence="3" type="ORF">Atai01_16330</name>
</gene>
<comment type="similarity">
    <text evidence="1">Belongs to the AHA1 family.</text>
</comment>
<dbReference type="AlphaFoldDB" id="A0A9W6QVT3"/>
<dbReference type="SUPFAM" id="SSF55961">
    <property type="entry name" value="Bet v1-like"/>
    <property type="match status" value="1"/>
</dbReference>
<feature type="domain" description="Activator of Hsp90 ATPase homologue 1/2-like C-terminal" evidence="2">
    <location>
        <begin position="17"/>
        <end position="144"/>
    </location>
</feature>
<dbReference type="Pfam" id="PF08327">
    <property type="entry name" value="AHSA1"/>
    <property type="match status" value="1"/>
</dbReference>
<proteinExistence type="inferred from homology"/>
<keyword evidence="4" id="KW-1185">Reference proteome</keyword>
<protein>
    <recommendedName>
        <fullName evidence="2">Activator of Hsp90 ATPase homologue 1/2-like C-terminal domain-containing protein</fullName>
    </recommendedName>
</protein>
<evidence type="ECO:0000256" key="1">
    <source>
        <dbReference type="ARBA" id="ARBA00006817"/>
    </source>
</evidence>
<dbReference type="Gene3D" id="3.30.530.20">
    <property type="match status" value="1"/>
</dbReference>
<sequence>MSEDLTVIHIDQFYAHRPATVWRALTEPELISRWLMPVENFRLEVGHKYTMRGTPMPAAEFSGTVAAEILAIDPERLLRISWQDAAHQAPGRFTITWRLEPEGTGTRMFLEHEGFDPDLPQHLRSREIMSDGWQRIQRQLGEALATI</sequence>
<evidence type="ECO:0000313" key="3">
    <source>
        <dbReference type="EMBL" id="GLY65014.1"/>
    </source>
</evidence>
<accession>A0A9W6QVT3</accession>
<name>A0A9W6QVT3_9PSEU</name>